<comment type="subcellular location">
    <subcellularLocation>
        <location evidence="1 10">Cell outer membrane</location>
        <topology evidence="1 10">Multi-pass membrane protein</topology>
    </subcellularLocation>
</comment>
<protein>
    <submittedName>
        <fullName evidence="15">TonB-dependent receptor</fullName>
    </submittedName>
</protein>
<evidence type="ECO:0000256" key="10">
    <source>
        <dbReference type="PROSITE-ProRule" id="PRU01360"/>
    </source>
</evidence>
<dbReference type="InterPro" id="IPR023996">
    <property type="entry name" value="TonB-dep_OMP_SusC/RagA"/>
</dbReference>
<name>F3PXR0_9BACE</name>
<dbReference type="InterPro" id="IPR000531">
    <property type="entry name" value="Beta-barrel_TonB"/>
</dbReference>
<proteinExistence type="inferred from homology"/>
<dbReference type="InterPro" id="IPR036942">
    <property type="entry name" value="Beta-barrel_TonB_sf"/>
</dbReference>
<dbReference type="NCBIfam" id="TIGR04056">
    <property type="entry name" value="OMP_RagA_SusC"/>
    <property type="match status" value="1"/>
</dbReference>
<evidence type="ECO:0000256" key="3">
    <source>
        <dbReference type="ARBA" id="ARBA00022452"/>
    </source>
</evidence>
<dbReference type="GO" id="GO:0015344">
    <property type="term" value="F:siderophore uptake transmembrane transporter activity"/>
    <property type="evidence" value="ECO:0007669"/>
    <property type="project" value="TreeGrafter"/>
</dbReference>
<feature type="chain" id="PRO_5013062216" evidence="12">
    <location>
        <begin position="16"/>
        <end position="1134"/>
    </location>
</feature>
<dbReference type="InterPro" id="IPR012910">
    <property type="entry name" value="Plug_dom"/>
</dbReference>
<reference evidence="15 16" key="1">
    <citation type="submission" date="2011-02" db="EMBL/GenBank/DDBJ databases">
        <authorList>
            <person name="Weinstock G."/>
            <person name="Sodergren E."/>
            <person name="Clifton S."/>
            <person name="Fulton L."/>
            <person name="Fulton B."/>
            <person name="Courtney L."/>
            <person name="Fronick C."/>
            <person name="Harrison M."/>
            <person name="Strong C."/>
            <person name="Farmer C."/>
            <person name="Delahaunty K."/>
            <person name="Markovic C."/>
            <person name="Hall O."/>
            <person name="Minx P."/>
            <person name="Tomlinson C."/>
            <person name="Mitreva M."/>
            <person name="Hou S."/>
            <person name="Chen J."/>
            <person name="Wollam A."/>
            <person name="Pepin K.H."/>
            <person name="Johnson M."/>
            <person name="Bhonagiri V."/>
            <person name="Zhang X."/>
            <person name="Suruliraj S."/>
            <person name="Warren W."/>
            <person name="Chinwalla A."/>
            <person name="Mardis E.R."/>
            <person name="Wilson R.K."/>
        </authorList>
    </citation>
    <scope>NUCLEOTIDE SEQUENCE [LARGE SCALE GENOMIC DNA]</scope>
    <source>
        <strain evidence="15 16">YIT 12057</strain>
    </source>
</reference>
<evidence type="ECO:0000256" key="7">
    <source>
        <dbReference type="ARBA" id="ARBA00023136"/>
    </source>
</evidence>
<dbReference type="Pfam" id="PF07715">
    <property type="entry name" value="Plug"/>
    <property type="match status" value="1"/>
</dbReference>
<feature type="signal peptide" evidence="12">
    <location>
        <begin position="1"/>
        <end position="15"/>
    </location>
</feature>
<dbReference type="PANTHER" id="PTHR30069:SF29">
    <property type="entry name" value="HEMOGLOBIN AND HEMOGLOBIN-HAPTOGLOBIN-BINDING PROTEIN 1-RELATED"/>
    <property type="match status" value="1"/>
</dbReference>
<keyword evidence="6 11" id="KW-0798">TonB box</keyword>
<feature type="domain" description="TonB-dependent receptor plug" evidence="14">
    <location>
        <begin position="122"/>
        <end position="226"/>
    </location>
</feature>
<dbReference type="Pfam" id="PF00593">
    <property type="entry name" value="TonB_dep_Rec_b-barrel"/>
    <property type="match status" value="1"/>
</dbReference>
<evidence type="ECO:0000256" key="9">
    <source>
        <dbReference type="ARBA" id="ARBA00023237"/>
    </source>
</evidence>
<evidence type="ECO:0000259" key="13">
    <source>
        <dbReference type="Pfam" id="PF00593"/>
    </source>
</evidence>
<evidence type="ECO:0000256" key="8">
    <source>
        <dbReference type="ARBA" id="ARBA00023170"/>
    </source>
</evidence>
<feature type="domain" description="TonB-dependent receptor-like beta-barrel" evidence="13">
    <location>
        <begin position="469"/>
        <end position="862"/>
    </location>
</feature>
<dbReference type="SUPFAM" id="SSF56935">
    <property type="entry name" value="Porins"/>
    <property type="match status" value="1"/>
</dbReference>
<dbReference type="NCBIfam" id="TIGR04057">
    <property type="entry name" value="SusC_RagA_signa"/>
    <property type="match status" value="1"/>
</dbReference>
<dbReference type="EMBL" id="AFBN01000099">
    <property type="protein sequence ID" value="EGF51642.1"/>
    <property type="molecule type" value="Genomic_DNA"/>
</dbReference>
<dbReference type="Gene3D" id="2.40.170.20">
    <property type="entry name" value="TonB-dependent receptor, beta-barrel domain"/>
    <property type="match status" value="1"/>
</dbReference>
<dbReference type="InterPro" id="IPR039426">
    <property type="entry name" value="TonB-dep_rcpt-like"/>
</dbReference>
<evidence type="ECO:0000256" key="11">
    <source>
        <dbReference type="RuleBase" id="RU003357"/>
    </source>
</evidence>
<dbReference type="Gene3D" id="2.170.130.10">
    <property type="entry name" value="TonB-dependent receptor, plug domain"/>
    <property type="match status" value="1"/>
</dbReference>
<dbReference type="eggNOG" id="COG1629">
    <property type="taxonomic scope" value="Bacteria"/>
</dbReference>
<evidence type="ECO:0000256" key="12">
    <source>
        <dbReference type="SAM" id="SignalP"/>
    </source>
</evidence>
<evidence type="ECO:0000313" key="16">
    <source>
        <dbReference type="Proteomes" id="UP000003416"/>
    </source>
</evidence>
<dbReference type="SUPFAM" id="SSF49464">
    <property type="entry name" value="Carboxypeptidase regulatory domain-like"/>
    <property type="match status" value="1"/>
</dbReference>
<dbReference type="PANTHER" id="PTHR30069">
    <property type="entry name" value="TONB-DEPENDENT OUTER MEMBRANE RECEPTOR"/>
    <property type="match status" value="1"/>
</dbReference>
<sequence length="1134" mass="126737">MFLLLLGGFTGVVCAASPDVAGVYATQQSGVCKGTVNDALGPVIGASVVVKGTTNGVITDIDGNFSLSDVKEGDIIQISFVGYKTVEQVWNGKPLTVTLEEDSEVLDEVVITAYGGKQLRSKVTNSISKVKEDVLTSGSHTNAAQALSGAVSGLRVQQTSGNPGEVPTMVLRGGTNLDGTGSPLIIVDGQVRNNLGDINSEDIESMEVMKDAGATAIYGARANNGVVLITTKRGKEGFSEIRFKTKIGINQFRSNYKYLNAGDYLYWFRKAVQNSAQFVNVDGKYYGSTDMSSLSAAQPYGTGNVYFNNDGTVADGNLNGNAVWSTMKYSDDLAFLLQKGWKTMIDPVYGDKLIYKDFSMSDTNIEDNALNQDYNLSLTGGNEKGNYYMNLGYNDTKGNAKGNWYKRFSATLNTDYKIRKWLTSKSSVSYTRSTWFDLYDGKQMMDDYTDNEMLKMDFANYFSRALSLPPTFRGTNENGEYLYGLRWDYSDTISDNNLNQYERDNVSNKLNLNQAFVFDITDGLELKVSGTLYRYEKSYDSFNKDLYPRMGTVNTLREAFAMKDLYTEQTYNAVLNYNKQLTEEHYVSAMLGAEYYDQYRTGFSAYGNGAPTDEFGDLALTKPESRKIDSWHQRQRIMSFFGRLNYDYMSKYLVSFVMRRDGYSKLLGDNRWGVFPGVSAGWVFSKEKFMESLQQVVSFAKLRSSYGLNGNVSGIGAYDLQGGYETYKYAGQVGNLLGKIPNPNLRWEKSHTFEVGVDLGFLNNKYMLNATFYNRRTKDKFADIVLPSHSGIEKFKTNNGEIQNQGIELDLTARIIDQKDWKFNVNANMAWNKNKIISLPNNGLDRNRQEAFEVYTGKKLPDGSWEKAWVGGYQEGGCWGDVYGFKAEGIYRDWDDVKNSGIKKDISSPNNSGRQITLLGPDEWNKLTDEEKKNTGAGGYLPIQPGDVKWKDVNGDGIIDDFDKVKLGNKLPKVTGGITLNLSWKDLTLSSRMDYALGHTVIDTKTPWIMGAAQGSYNTIDLSKDTWTPENPNAKYPTYVWADQFGKRNYCRDNNSLFIYKGDYLAFREVTLSYKVPENFIAKAGVKTCELSMTVQNLGYLTAAKTMFSPEYGANSWGGYSLPRSIVFGLNVSF</sequence>
<keyword evidence="5 12" id="KW-0732">Signal</keyword>
<dbReference type="RefSeq" id="WP_009126765.1">
    <property type="nucleotide sequence ID" value="NZ_GL882691.1"/>
</dbReference>
<keyword evidence="9 10" id="KW-0998">Cell outer membrane</keyword>
<evidence type="ECO:0000256" key="2">
    <source>
        <dbReference type="ARBA" id="ARBA00022448"/>
    </source>
</evidence>
<keyword evidence="2 10" id="KW-0813">Transport</keyword>
<dbReference type="STRING" id="763034.HMPREF9446_03558"/>
<evidence type="ECO:0000256" key="4">
    <source>
        <dbReference type="ARBA" id="ARBA00022692"/>
    </source>
</evidence>
<evidence type="ECO:0000256" key="6">
    <source>
        <dbReference type="ARBA" id="ARBA00023077"/>
    </source>
</evidence>
<accession>F3PXR0</accession>
<dbReference type="GO" id="GO:0009279">
    <property type="term" value="C:cell outer membrane"/>
    <property type="evidence" value="ECO:0007669"/>
    <property type="project" value="UniProtKB-SubCell"/>
</dbReference>
<dbReference type="AlphaFoldDB" id="F3PXR0"/>
<comment type="caution">
    <text evidence="15">The sequence shown here is derived from an EMBL/GenBank/DDBJ whole genome shotgun (WGS) entry which is preliminary data.</text>
</comment>
<dbReference type="Pfam" id="PF13715">
    <property type="entry name" value="CarbopepD_reg_2"/>
    <property type="match status" value="1"/>
</dbReference>
<keyword evidence="4 10" id="KW-0812">Transmembrane</keyword>
<evidence type="ECO:0000259" key="14">
    <source>
        <dbReference type="Pfam" id="PF07715"/>
    </source>
</evidence>
<evidence type="ECO:0000313" key="15">
    <source>
        <dbReference type="EMBL" id="EGF51642.1"/>
    </source>
</evidence>
<dbReference type="InterPro" id="IPR008969">
    <property type="entry name" value="CarboxyPept-like_regulatory"/>
</dbReference>
<comment type="similarity">
    <text evidence="10 11">Belongs to the TonB-dependent receptor family.</text>
</comment>
<keyword evidence="16" id="KW-1185">Reference proteome</keyword>
<keyword evidence="3 10" id="KW-1134">Transmembrane beta strand</keyword>
<dbReference type="GO" id="GO:0044718">
    <property type="term" value="P:siderophore transmembrane transport"/>
    <property type="evidence" value="ECO:0007669"/>
    <property type="project" value="TreeGrafter"/>
</dbReference>
<dbReference type="HOGENOM" id="CLU_004317_0_1_10"/>
<evidence type="ECO:0000256" key="1">
    <source>
        <dbReference type="ARBA" id="ARBA00004571"/>
    </source>
</evidence>
<gene>
    <name evidence="15" type="ORF">HMPREF9446_03558</name>
</gene>
<dbReference type="PROSITE" id="PS52016">
    <property type="entry name" value="TONB_DEPENDENT_REC_3"/>
    <property type="match status" value="1"/>
</dbReference>
<evidence type="ECO:0000256" key="5">
    <source>
        <dbReference type="ARBA" id="ARBA00022729"/>
    </source>
</evidence>
<organism evidence="15 16">
    <name type="scientific">Bacteroides fluxus YIT 12057</name>
    <dbReference type="NCBI Taxonomy" id="763034"/>
    <lineage>
        <taxon>Bacteria</taxon>
        <taxon>Pseudomonadati</taxon>
        <taxon>Bacteroidota</taxon>
        <taxon>Bacteroidia</taxon>
        <taxon>Bacteroidales</taxon>
        <taxon>Bacteroidaceae</taxon>
        <taxon>Bacteroides</taxon>
    </lineage>
</organism>
<dbReference type="InterPro" id="IPR037066">
    <property type="entry name" value="Plug_dom_sf"/>
</dbReference>
<keyword evidence="8 15" id="KW-0675">Receptor</keyword>
<keyword evidence="7 10" id="KW-0472">Membrane</keyword>
<dbReference type="GeneID" id="86050925"/>
<dbReference type="Proteomes" id="UP000003416">
    <property type="component" value="Unassembled WGS sequence"/>
</dbReference>
<dbReference type="InterPro" id="IPR023997">
    <property type="entry name" value="TonB-dep_OMP_SusC/RagA_CS"/>
</dbReference>